<reference evidence="2" key="1">
    <citation type="submission" date="2020-05" db="EMBL/GenBank/DDBJ databases">
        <authorList>
            <person name="Zhu T."/>
            <person name="Keshari N."/>
            <person name="Lu X."/>
        </authorList>
    </citation>
    <scope>NUCLEOTIDE SEQUENCE</scope>
    <source>
        <strain evidence="2">NK1-12</strain>
    </source>
</reference>
<keyword evidence="1" id="KW-1133">Transmembrane helix</keyword>
<dbReference type="Pfam" id="PF14516">
    <property type="entry name" value="AAA_35"/>
    <property type="match status" value="1"/>
</dbReference>
<feature type="transmembrane region" description="Helical" evidence="1">
    <location>
        <begin position="498"/>
        <end position="516"/>
    </location>
</feature>
<dbReference type="InterPro" id="IPR027417">
    <property type="entry name" value="P-loop_NTPase"/>
</dbReference>
<dbReference type="EMBL" id="CP053586">
    <property type="protein sequence ID" value="WNZ26770.1"/>
    <property type="molecule type" value="Genomic_DNA"/>
</dbReference>
<accession>A0AA96WKH9</accession>
<evidence type="ECO:0000313" key="2">
    <source>
        <dbReference type="EMBL" id="WNZ26770.1"/>
    </source>
</evidence>
<gene>
    <name evidence="2" type="ORF">HJG54_24300</name>
</gene>
<dbReference type="SUPFAM" id="SSF52540">
    <property type="entry name" value="P-loop containing nucleoside triphosphate hydrolases"/>
    <property type="match status" value="1"/>
</dbReference>
<proteinExistence type="predicted"/>
<evidence type="ECO:0000256" key="1">
    <source>
        <dbReference type="SAM" id="Phobius"/>
    </source>
</evidence>
<organism evidence="2">
    <name type="scientific">Leptolyngbya sp. NK1-12</name>
    <dbReference type="NCBI Taxonomy" id="2547451"/>
    <lineage>
        <taxon>Bacteria</taxon>
        <taxon>Bacillati</taxon>
        <taxon>Cyanobacteriota</taxon>
        <taxon>Cyanophyceae</taxon>
        <taxon>Leptolyngbyales</taxon>
        <taxon>Leptolyngbyaceae</taxon>
        <taxon>Leptolyngbya group</taxon>
        <taxon>Leptolyngbya</taxon>
    </lineage>
</organism>
<dbReference type="AlphaFoldDB" id="A0AA96WKH9"/>
<protein>
    <submittedName>
        <fullName evidence="2">Uncharacterized protein</fullName>
    </submittedName>
</protein>
<keyword evidence="1" id="KW-0472">Membrane</keyword>
<sequence length="525" mass="60367">MRVEAWDKDPLFDDLLGTAITNEQGAFQIEFDETYFQELFLDQYPDIFFRVFWGGKLIKSTEDAVLWNTQSTQVQIALEVDFLSEQGIEGWNLSTANQGIGLESAYPSYYKVGGSLEYQHPTYIVRQADHELYQSLQNGEFCYVLNSRQMGKSSLRVQMMKRLQQQGVKCASIDMMRIGSDVTSAEWYGGVVSELIRGFGLTGKINFSAWWQERELLAPVQRFSEFIEDVLLVEFDQNIVIFIDEIDSILKFPFRNDFFSFVRNCYNRRADYPEYKRLTFAFLGVATASDLIADRNRTPFNIGRAIALDGFQIDEVQPLFQGLAGKAANPQTVLREVLNWTGGQPFLTQKLCSLIAASAVFIAKGKEAKAVEAIVRAKILTDWQAQDEPEHLRTIRDRLLGDEARSLPLLRLYRQMLLRGSLVADGSMEQMLLRLSGVAVQRQGKLYPYNRIYQMLFNLNWVEQEIAQLHSVSHPHSFQYLFQYLFQYFQLQHHRTRLSWLVLATLVILLVSGFILRSSLQPFSG</sequence>
<dbReference type="Gene3D" id="3.40.50.300">
    <property type="entry name" value="P-loop containing nucleotide triphosphate hydrolases"/>
    <property type="match status" value="1"/>
</dbReference>
<keyword evidence="1" id="KW-0812">Transmembrane</keyword>
<name>A0AA96WKH9_9CYAN</name>